<evidence type="ECO:0000313" key="2">
    <source>
        <dbReference type="EMBL" id="KAG5849842.1"/>
    </source>
</evidence>
<proteinExistence type="predicted"/>
<name>A0A9D3MJ32_ANGAN</name>
<feature type="compositionally biased region" description="Acidic residues" evidence="1">
    <location>
        <begin position="222"/>
        <end position="237"/>
    </location>
</feature>
<protein>
    <submittedName>
        <fullName evidence="2">Uncharacterized protein</fullName>
    </submittedName>
</protein>
<sequence>METGMESLSEKMDRLMSVQETVLGRLQDMSQDVEALRGGRDGGGGGDVTGLCREMSAIMSAVNQRSEQQSSKLEGVERLVVGIQQVIGFIGETVKSSRLMELEKPAMFDDKGRKAHKRKSLIDLLREQKGKDVKEKARSAFKGLKSQKKKKPPDADTVSLRKQALLLEEVQKLNLQNAERSGRRDTPEPQGAPSPRRGSGRRSPPPPDRLAFILGTPRAVAEPEDSEEEEEEEEAEAQEPGGLPRRRKRRRRSSASLRNRQKMEIS</sequence>
<feature type="compositionally biased region" description="Basic residues" evidence="1">
    <location>
        <begin position="244"/>
        <end position="253"/>
    </location>
</feature>
<dbReference type="EMBL" id="JAFIRN010000004">
    <property type="protein sequence ID" value="KAG5849842.1"/>
    <property type="molecule type" value="Genomic_DNA"/>
</dbReference>
<evidence type="ECO:0000256" key="1">
    <source>
        <dbReference type="SAM" id="MobiDB-lite"/>
    </source>
</evidence>
<feature type="region of interest" description="Disordered" evidence="1">
    <location>
        <begin position="171"/>
        <end position="266"/>
    </location>
</feature>
<reference evidence="2" key="1">
    <citation type="submission" date="2021-01" db="EMBL/GenBank/DDBJ databases">
        <title>A chromosome-scale assembly of European eel, Anguilla anguilla.</title>
        <authorList>
            <person name="Henkel C."/>
            <person name="Jong-Raadsen S.A."/>
            <person name="Dufour S."/>
            <person name="Weltzien F.-A."/>
            <person name="Palstra A.P."/>
            <person name="Pelster B."/>
            <person name="Spaink H.P."/>
            <person name="Van Den Thillart G.E."/>
            <person name="Jansen H."/>
            <person name="Zahm M."/>
            <person name="Klopp C."/>
            <person name="Cedric C."/>
            <person name="Louis A."/>
            <person name="Berthelot C."/>
            <person name="Parey E."/>
            <person name="Roest Crollius H."/>
            <person name="Montfort J."/>
            <person name="Robinson-Rechavi M."/>
            <person name="Bucao C."/>
            <person name="Bouchez O."/>
            <person name="Gislard M."/>
            <person name="Lluch J."/>
            <person name="Milhes M."/>
            <person name="Lampietro C."/>
            <person name="Lopez Roques C."/>
            <person name="Donnadieu C."/>
            <person name="Braasch I."/>
            <person name="Desvignes T."/>
            <person name="Postlethwait J."/>
            <person name="Bobe J."/>
            <person name="Guiguen Y."/>
            <person name="Dirks R."/>
        </authorList>
    </citation>
    <scope>NUCLEOTIDE SEQUENCE</scope>
    <source>
        <strain evidence="2">Tag_6206</strain>
        <tissue evidence="2">Liver</tissue>
    </source>
</reference>
<gene>
    <name evidence="2" type="ORF">ANANG_G00075990</name>
</gene>
<organism evidence="2 3">
    <name type="scientific">Anguilla anguilla</name>
    <name type="common">European freshwater eel</name>
    <name type="synonym">Muraena anguilla</name>
    <dbReference type="NCBI Taxonomy" id="7936"/>
    <lineage>
        <taxon>Eukaryota</taxon>
        <taxon>Metazoa</taxon>
        <taxon>Chordata</taxon>
        <taxon>Craniata</taxon>
        <taxon>Vertebrata</taxon>
        <taxon>Euteleostomi</taxon>
        <taxon>Actinopterygii</taxon>
        <taxon>Neopterygii</taxon>
        <taxon>Teleostei</taxon>
        <taxon>Anguilliformes</taxon>
        <taxon>Anguillidae</taxon>
        <taxon>Anguilla</taxon>
    </lineage>
</organism>
<dbReference type="Proteomes" id="UP001044222">
    <property type="component" value="Unassembled WGS sequence"/>
</dbReference>
<accession>A0A9D3MJ32</accession>
<evidence type="ECO:0000313" key="3">
    <source>
        <dbReference type="Proteomes" id="UP001044222"/>
    </source>
</evidence>
<comment type="caution">
    <text evidence="2">The sequence shown here is derived from an EMBL/GenBank/DDBJ whole genome shotgun (WGS) entry which is preliminary data.</text>
</comment>
<feature type="compositionally biased region" description="Basic and acidic residues" evidence="1">
    <location>
        <begin position="126"/>
        <end position="138"/>
    </location>
</feature>
<dbReference type="AlphaFoldDB" id="A0A9D3MJ32"/>
<feature type="region of interest" description="Disordered" evidence="1">
    <location>
        <begin position="126"/>
        <end position="157"/>
    </location>
</feature>
<keyword evidence="3" id="KW-1185">Reference proteome</keyword>